<reference evidence="4" key="1">
    <citation type="journal article" date="2020" name="Stud. Mycol.">
        <title>101 Dothideomycetes genomes: a test case for predicting lifestyles and emergence of pathogens.</title>
        <authorList>
            <person name="Haridas S."/>
            <person name="Albert R."/>
            <person name="Binder M."/>
            <person name="Bloem J."/>
            <person name="Labutti K."/>
            <person name="Salamov A."/>
            <person name="Andreopoulos B."/>
            <person name="Baker S."/>
            <person name="Barry K."/>
            <person name="Bills G."/>
            <person name="Bluhm B."/>
            <person name="Cannon C."/>
            <person name="Castanera R."/>
            <person name="Culley D."/>
            <person name="Daum C."/>
            <person name="Ezra D."/>
            <person name="Gonzalez J."/>
            <person name="Henrissat B."/>
            <person name="Kuo A."/>
            <person name="Liang C."/>
            <person name="Lipzen A."/>
            <person name="Lutzoni F."/>
            <person name="Magnuson J."/>
            <person name="Mondo S."/>
            <person name="Nolan M."/>
            <person name="Ohm R."/>
            <person name="Pangilinan J."/>
            <person name="Park H.-J."/>
            <person name="Ramirez L."/>
            <person name="Alfaro M."/>
            <person name="Sun H."/>
            <person name="Tritt A."/>
            <person name="Yoshinaga Y."/>
            <person name="Zwiers L.-H."/>
            <person name="Turgeon B."/>
            <person name="Goodwin S."/>
            <person name="Spatafora J."/>
            <person name="Crous P."/>
            <person name="Grigoriev I."/>
        </authorList>
    </citation>
    <scope>NUCLEOTIDE SEQUENCE</scope>
    <source>
        <strain evidence="4">ATCC 74209</strain>
    </source>
</reference>
<feature type="compositionally biased region" description="Basic and acidic residues" evidence="2">
    <location>
        <begin position="429"/>
        <end position="458"/>
    </location>
</feature>
<dbReference type="Proteomes" id="UP000799536">
    <property type="component" value="Unassembled WGS sequence"/>
</dbReference>
<keyword evidence="1" id="KW-0175">Coiled coil</keyword>
<feature type="compositionally biased region" description="Basic and acidic residues" evidence="2">
    <location>
        <begin position="358"/>
        <end position="367"/>
    </location>
</feature>
<accession>A0A9P4MVQ0</accession>
<name>A0A9P4MVQ0_9PLEO</name>
<keyword evidence="5" id="KW-1185">Reference proteome</keyword>
<dbReference type="OrthoDB" id="5399559at2759"/>
<dbReference type="AlphaFoldDB" id="A0A9P4MVQ0"/>
<evidence type="ECO:0000259" key="3">
    <source>
        <dbReference type="Pfam" id="PF26434"/>
    </source>
</evidence>
<feature type="compositionally biased region" description="Polar residues" evidence="2">
    <location>
        <begin position="33"/>
        <end position="53"/>
    </location>
</feature>
<feature type="coiled-coil region" evidence="1">
    <location>
        <begin position="116"/>
        <end position="143"/>
    </location>
</feature>
<sequence>MSSDVGSKPQTPQPTESKSARKKKAKAEAAATGGTTIEKLTSESGTPVDSGKTNGAGDSENSYIRELQKGIRNVNKKLTLMHKVDSIIEENPGVSLDDLVASRKINADQKAQAMKKPALQNQLAQYEKELAQYKKFDQEYQQKIAQEKEILQRSHSEEVEKLRDTLKAEAAVEAKKVFREKFLTLSRFLRAAAARRQLEDDNSDLAKAFEGALLLVYGGDPSAVAAAEKLIDGSEDTVPSTEGVPLSVTYREVREAAIAEAPFAAEEAWVDDVAQSQPTAPESEAIPASTDPTVANAGLTEIDAGVTSFDGGADAEDAQDVPPAASVDAGAANAAAEEQWDKKAAGSDDPLAESFEMVPRDPAETETPHVAAPNNSTQSWAEETPERASANTPAQTGNEQFREVQQNRGRGRGGFQGEGRGGFRGRGGPRGDGRGRGRGRGDFRGRGRGGFRGDRGGPRGDAQAAQ</sequence>
<dbReference type="Pfam" id="PF26434">
    <property type="entry name" value="YAG7_C"/>
    <property type="match status" value="1"/>
</dbReference>
<feature type="region of interest" description="Disordered" evidence="2">
    <location>
        <begin position="1"/>
        <end position="61"/>
    </location>
</feature>
<gene>
    <name evidence="4" type="ORF">GQ43DRAFT_446766</name>
</gene>
<evidence type="ECO:0000256" key="2">
    <source>
        <dbReference type="SAM" id="MobiDB-lite"/>
    </source>
</evidence>
<proteinExistence type="predicted"/>
<feature type="region of interest" description="Disordered" evidence="2">
    <location>
        <begin position="270"/>
        <end position="466"/>
    </location>
</feature>
<comment type="caution">
    <text evidence="4">The sequence shown here is derived from an EMBL/GenBank/DDBJ whole genome shotgun (WGS) entry which is preliminary data.</text>
</comment>
<feature type="compositionally biased region" description="Low complexity" evidence="2">
    <location>
        <begin position="324"/>
        <end position="336"/>
    </location>
</feature>
<feature type="compositionally biased region" description="Polar residues" evidence="2">
    <location>
        <begin position="389"/>
        <end position="407"/>
    </location>
</feature>
<organism evidence="4 5">
    <name type="scientific">Delitschia confertaspora ATCC 74209</name>
    <dbReference type="NCBI Taxonomy" id="1513339"/>
    <lineage>
        <taxon>Eukaryota</taxon>
        <taxon>Fungi</taxon>
        <taxon>Dikarya</taxon>
        <taxon>Ascomycota</taxon>
        <taxon>Pezizomycotina</taxon>
        <taxon>Dothideomycetes</taxon>
        <taxon>Pleosporomycetidae</taxon>
        <taxon>Pleosporales</taxon>
        <taxon>Delitschiaceae</taxon>
        <taxon>Delitschia</taxon>
    </lineage>
</organism>
<dbReference type="EMBL" id="ML993878">
    <property type="protein sequence ID" value="KAF2204337.1"/>
    <property type="molecule type" value="Genomic_DNA"/>
</dbReference>
<feature type="domain" description="YAG7-like dimerisation" evidence="3">
    <location>
        <begin position="176"/>
        <end position="258"/>
    </location>
</feature>
<evidence type="ECO:0000313" key="4">
    <source>
        <dbReference type="EMBL" id="KAF2204337.1"/>
    </source>
</evidence>
<evidence type="ECO:0000256" key="1">
    <source>
        <dbReference type="SAM" id="Coils"/>
    </source>
</evidence>
<feature type="compositionally biased region" description="Gly residues" evidence="2">
    <location>
        <begin position="412"/>
        <end position="428"/>
    </location>
</feature>
<protein>
    <recommendedName>
        <fullName evidence="3">YAG7-like dimerisation domain-containing protein</fullName>
    </recommendedName>
</protein>
<evidence type="ECO:0000313" key="5">
    <source>
        <dbReference type="Proteomes" id="UP000799536"/>
    </source>
</evidence>
<dbReference type="InterPro" id="IPR058602">
    <property type="entry name" value="YAG7_dimerisation_dom"/>
</dbReference>
<feature type="compositionally biased region" description="Polar residues" evidence="2">
    <location>
        <begin position="1"/>
        <end position="15"/>
    </location>
</feature>